<evidence type="ECO:0000313" key="5">
    <source>
        <dbReference type="EMBL" id="RST77297.1"/>
    </source>
</evidence>
<dbReference type="Pfam" id="PF07729">
    <property type="entry name" value="FCD"/>
    <property type="match status" value="1"/>
</dbReference>
<keyword evidence="6" id="KW-1185">Reference proteome</keyword>
<evidence type="ECO:0000256" key="1">
    <source>
        <dbReference type="ARBA" id="ARBA00023015"/>
    </source>
</evidence>
<keyword evidence="2" id="KW-0238">DNA-binding</keyword>
<proteinExistence type="predicted"/>
<gene>
    <name evidence="5" type="ORF">D4T97_002060</name>
</gene>
<evidence type="ECO:0000256" key="3">
    <source>
        <dbReference type="ARBA" id="ARBA00023163"/>
    </source>
</evidence>
<dbReference type="Proteomes" id="UP000287156">
    <property type="component" value="Unassembled WGS sequence"/>
</dbReference>
<dbReference type="Gene3D" id="1.20.120.530">
    <property type="entry name" value="GntR ligand-binding domain-like"/>
    <property type="match status" value="1"/>
</dbReference>
<dbReference type="AlphaFoldDB" id="A0A429Y757"/>
<evidence type="ECO:0000313" key="6">
    <source>
        <dbReference type="Proteomes" id="UP000287156"/>
    </source>
</evidence>
<dbReference type="PANTHER" id="PTHR43537:SF53">
    <property type="entry name" value="HTH-TYPE TRANSCRIPTIONAL REPRESSOR NANR"/>
    <property type="match status" value="1"/>
</dbReference>
<reference evidence="5" key="1">
    <citation type="submission" date="2018-12" db="EMBL/GenBank/DDBJ databases">
        <authorList>
            <person name="Sun L."/>
            <person name="Chen Z."/>
        </authorList>
    </citation>
    <scope>NUCLEOTIDE SEQUENCE [LARGE SCALE GENOMIC DNA]</scope>
    <source>
        <strain evidence="5">3-2-2</strain>
    </source>
</reference>
<organism evidence="5 6">
    <name type="scientific">Siminovitchia acidinfaciens</name>
    <dbReference type="NCBI Taxonomy" id="2321395"/>
    <lineage>
        <taxon>Bacteria</taxon>
        <taxon>Bacillati</taxon>
        <taxon>Bacillota</taxon>
        <taxon>Bacilli</taxon>
        <taxon>Bacillales</taxon>
        <taxon>Bacillaceae</taxon>
        <taxon>Siminovitchia</taxon>
    </lineage>
</organism>
<dbReference type="SUPFAM" id="SSF48008">
    <property type="entry name" value="GntR ligand-binding domain-like"/>
    <property type="match status" value="1"/>
</dbReference>
<dbReference type="SMART" id="SM00345">
    <property type="entry name" value="HTH_GNTR"/>
    <property type="match status" value="1"/>
</dbReference>
<name>A0A429Y757_9BACI</name>
<feature type="domain" description="HTH gntR-type" evidence="4">
    <location>
        <begin position="15"/>
        <end position="82"/>
    </location>
</feature>
<dbReference type="InterPro" id="IPR008920">
    <property type="entry name" value="TF_FadR/GntR_C"/>
</dbReference>
<dbReference type="Pfam" id="PF00392">
    <property type="entry name" value="GntR"/>
    <property type="match status" value="1"/>
</dbReference>
<keyword evidence="3" id="KW-0804">Transcription</keyword>
<dbReference type="PROSITE" id="PS50949">
    <property type="entry name" value="HTH_GNTR"/>
    <property type="match status" value="1"/>
</dbReference>
<sequence>MFTLKAGGIGLGKKLSLEDYVYIELKRAIFNRQIPLNTQLNEELLSEAFNVSRTPIRSVLKRMQHEKIIQIIPRKGAYINQPTFQEIENVFQLRILIEKEAIKIACSEATDKQLNALIELTYEEEELFRSGEYADGLRVTSEFHQSLIKLTKNDLMIEYSQELINITNIYLVFHETAKKESPRSPEEHREIVRAIQMRNEKEALRLFDQHIKSIKDNLNRNKSENTVEFDKIFKPYSKQP</sequence>
<comment type="caution">
    <text evidence="5">The sequence shown here is derived from an EMBL/GenBank/DDBJ whole genome shotgun (WGS) entry which is preliminary data.</text>
</comment>
<dbReference type="InterPro" id="IPR036388">
    <property type="entry name" value="WH-like_DNA-bd_sf"/>
</dbReference>
<dbReference type="GO" id="GO:0003677">
    <property type="term" value="F:DNA binding"/>
    <property type="evidence" value="ECO:0007669"/>
    <property type="project" value="UniProtKB-KW"/>
</dbReference>
<dbReference type="SMART" id="SM00895">
    <property type="entry name" value="FCD"/>
    <property type="match status" value="1"/>
</dbReference>
<keyword evidence="1" id="KW-0805">Transcription regulation</keyword>
<dbReference type="GO" id="GO:0003700">
    <property type="term" value="F:DNA-binding transcription factor activity"/>
    <property type="evidence" value="ECO:0007669"/>
    <property type="project" value="InterPro"/>
</dbReference>
<dbReference type="Gene3D" id="1.10.10.10">
    <property type="entry name" value="Winged helix-like DNA-binding domain superfamily/Winged helix DNA-binding domain"/>
    <property type="match status" value="1"/>
</dbReference>
<protein>
    <submittedName>
        <fullName evidence="5">GntR family transcriptional regulator</fullName>
    </submittedName>
</protein>
<dbReference type="EMBL" id="QYTV02000001">
    <property type="protein sequence ID" value="RST77297.1"/>
    <property type="molecule type" value="Genomic_DNA"/>
</dbReference>
<evidence type="ECO:0000259" key="4">
    <source>
        <dbReference type="PROSITE" id="PS50949"/>
    </source>
</evidence>
<dbReference type="PANTHER" id="PTHR43537">
    <property type="entry name" value="TRANSCRIPTIONAL REGULATOR, GNTR FAMILY"/>
    <property type="match status" value="1"/>
</dbReference>
<dbReference type="InterPro" id="IPR036390">
    <property type="entry name" value="WH_DNA-bd_sf"/>
</dbReference>
<dbReference type="InterPro" id="IPR011711">
    <property type="entry name" value="GntR_C"/>
</dbReference>
<accession>A0A429Y757</accession>
<dbReference type="OrthoDB" id="574518at2"/>
<evidence type="ECO:0000256" key="2">
    <source>
        <dbReference type="ARBA" id="ARBA00023125"/>
    </source>
</evidence>
<dbReference type="SUPFAM" id="SSF46785">
    <property type="entry name" value="Winged helix' DNA-binding domain"/>
    <property type="match status" value="1"/>
</dbReference>
<dbReference type="InterPro" id="IPR000524">
    <property type="entry name" value="Tscrpt_reg_HTH_GntR"/>
</dbReference>